<sequence length="384" mass="40665">MRALILNSELQAATVQDVPIPQPSPGEVVVRVNSIALNPVDALYVAHPLGGTGRTVGSDFSGTVVEVAHDPASPTDLRPGQRVAGFLQGACSINPRPGAFAEYLVCPADLVWRVPDAMSSAQAAAVSLCALTAAQAVFYRLGLPAPFPWDSNGGEREVVGGDAARPVRFFIYGASTSVGLYAAQLVRRAAEAGGREVQLIGAASKARFGMLRAAPYAYDALVDYRDPDWPSQVREMTGGEGVDFGYDCISEGSTVEKVTGTLREGGKVAIVRSREGRAWTAEGLATEPIYGAVWEGLGADVQYYGNMLVRASKEARSFAAAFYCWLSDGGKLEANPVRRMPGGLDQVVSDGFVLLGSGLVGNRDGTRTEEWMGPISAEKLVYDI</sequence>
<comment type="similarity">
    <text evidence="1">Belongs to the zinc-containing alcohol dehydrogenase family.</text>
</comment>
<dbReference type="EMBL" id="JAUIQD010000001">
    <property type="protein sequence ID" value="KAK3362486.1"/>
    <property type="molecule type" value="Genomic_DNA"/>
</dbReference>
<dbReference type="CDD" id="cd08249">
    <property type="entry name" value="enoyl_reductase_like"/>
    <property type="match status" value="1"/>
</dbReference>
<reference evidence="4" key="2">
    <citation type="submission" date="2023-06" db="EMBL/GenBank/DDBJ databases">
        <authorList>
            <consortium name="Lawrence Berkeley National Laboratory"/>
            <person name="Haridas S."/>
            <person name="Hensen N."/>
            <person name="Bonometti L."/>
            <person name="Westerberg I."/>
            <person name="Brannstrom I.O."/>
            <person name="Guillou S."/>
            <person name="Cros-Aarteil S."/>
            <person name="Calhoun S."/>
            <person name="Kuo A."/>
            <person name="Mondo S."/>
            <person name="Pangilinan J."/>
            <person name="Riley R."/>
            <person name="Labutti K."/>
            <person name="Andreopoulos B."/>
            <person name="Lipzen A."/>
            <person name="Chen C."/>
            <person name="Yanf M."/>
            <person name="Daum C."/>
            <person name="Ng V."/>
            <person name="Clum A."/>
            <person name="Steindorff A."/>
            <person name="Ohm R."/>
            <person name="Martin F."/>
            <person name="Silar P."/>
            <person name="Natvig D."/>
            <person name="Lalanne C."/>
            <person name="Gautier V."/>
            <person name="Ament-Velasquez S.L."/>
            <person name="Kruys A."/>
            <person name="Hutchinson M.I."/>
            <person name="Powell A.J."/>
            <person name="Barry K."/>
            <person name="Miller A.N."/>
            <person name="Grigoriev I.V."/>
            <person name="Debuchy R."/>
            <person name="Gladieux P."/>
            <person name="Thoren M.H."/>
            <person name="Johannesson H."/>
        </authorList>
    </citation>
    <scope>NUCLEOTIDE SEQUENCE</scope>
    <source>
        <strain evidence="4">CBS 955.72</strain>
    </source>
</reference>
<evidence type="ECO:0000313" key="5">
    <source>
        <dbReference type="Proteomes" id="UP001275084"/>
    </source>
</evidence>
<comment type="caution">
    <text evidence="4">The sequence shown here is derived from an EMBL/GenBank/DDBJ whole genome shotgun (WGS) entry which is preliminary data.</text>
</comment>
<proteinExistence type="inferred from homology"/>
<dbReference type="Pfam" id="PF08240">
    <property type="entry name" value="ADH_N"/>
    <property type="match status" value="1"/>
</dbReference>
<evidence type="ECO:0000256" key="1">
    <source>
        <dbReference type="ARBA" id="ARBA00008072"/>
    </source>
</evidence>
<gene>
    <name evidence="4" type="ORF">B0T25DRAFT_524450</name>
</gene>
<evidence type="ECO:0000313" key="4">
    <source>
        <dbReference type="EMBL" id="KAK3362486.1"/>
    </source>
</evidence>
<dbReference type="SUPFAM" id="SSF51735">
    <property type="entry name" value="NAD(P)-binding Rossmann-fold domains"/>
    <property type="match status" value="1"/>
</dbReference>
<evidence type="ECO:0000259" key="3">
    <source>
        <dbReference type="SMART" id="SM00829"/>
    </source>
</evidence>
<dbReference type="InterPro" id="IPR020843">
    <property type="entry name" value="ER"/>
</dbReference>
<dbReference type="Proteomes" id="UP001275084">
    <property type="component" value="Unassembled WGS sequence"/>
</dbReference>
<protein>
    <submittedName>
        <fullName evidence="4">Chaperonin 10-like protein</fullName>
    </submittedName>
</protein>
<keyword evidence="2" id="KW-0560">Oxidoreductase</keyword>
<dbReference type="SMART" id="SM00829">
    <property type="entry name" value="PKS_ER"/>
    <property type="match status" value="1"/>
</dbReference>
<evidence type="ECO:0000256" key="2">
    <source>
        <dbReference type="ARBA" id="ARBA00023002"/>
    </source>
</evidence>
<dbReference type="PANTHER" id="PTHR45348:SF7">
    <property type="entry name" value="ZINC BINDING OXIDOREDUCTASE, PUTATIVE-RELATED"/>
    <property type="match status" value="1"/>
</dbReference>
<dbReference type="Gene3D" id="3.90.180.10">
    <property type="entry name" value="Medium-chain alcohol dehydrogenases, catalytic domain"/>
    <property type="match status" value="1"/>
</dbReference>
<dbReference type="GO" id="GO:0016651">
    <property type="term" value="F:oxidoreductase activity, acting on NAD(P)H"/>
    <property type="evidence" value="ECO:0007669"/>
    <property type="project" value="InterPro"/>
</dbReference>
<dbReference type="PANTHER" id="PTHR45348">
    <property type="entry name" value="HYPOTHETICAL OXIDOREDUCTASE (EUROFUNG)"/>
    <property type="match status" value="1"/>
</dbReference>
<dbReference type="SUPFAM" id="SSF50129">
    <property type="entry name" value="GroES-like"/>
    <property type="match status" value="1"/>
</dbReference>
<dbReference type="AlphaFoldDB" id="A0AAJ0HTA6"/>
<dbReference type="InterPro" id="IPR047122">
    <property type="entry name" value="Trans-enoyl_RdTase-like"/>
</dbReference>
<dbReference type="Gene3D" id="3.40.50.720">
    <property type="entry name" value="NAD(P)-binding Rossmann-like Domain"/>
    <property type="match status" value="1"/>
</dbReference>
<keyword evidence="5" id="KW-1185">Reference proteome</keyword>
<accession>A0AAJ0HTA6</accession>
<reference evidence="4" key="1">
    <citation type="journal article" date="2023" name="Mol. Phylogenet. Evol.">
        <title>Genome-scale phylogeny and comparative genomics of the fungal order Sordariales.</title>
        <authorList>
            <person name="Hensen N."/>
            <person name="Bonometti L."/>
            <person name="Westerberg I."/>
            <person name="Brannstrom I.O."/>
            <person name="Guillou S."/>
            <person name="Cros-Aarteil S."/>
            <person name="Calhoun S."/>
            <person name="Haridas S."/>
            <person name="Kuo A."/>
            <person name="Mondo S."/>
            <person name="Pangilinan J."/>
            <person name="Riley R."/>
            <person name="LaButti K."/>
            <person name="Andreopoulos B."/>
            <person name="Lipzen A."/>
            <person name="Chen C."/>
            <person name="Yan M."/>
            <person name="Daum C."/>
            <person name="Ng V."/>
            <person name="Clum A."/>
            <person name="Steindorff A."/>
            <person name="Ohm R.A."/>
            <person name="Martin F."/>
            <person name="Silar P."/>
            <person name="Natvig D.O."/>
            <person name="Lalanne C."/>
            <person name="Gautier V."/>
            <person name="Ament-Velasquez S.L."/>
            <person name="Kruys A."/>
            <person name="Hutchinson M.I."/>
            <person name="Powell A.J."/>
            <person name="Barry K."/>
            <person name="Miller A.N."/>
            <person name="Grigoriev I.V."/>
            <person name="Debuchy R."/>
            <person name="Gladieux P."/>
            <person name="Hiltunen Thoren M."/>
            <person name="Johannesson H."/>
        </authorList>
    </citation>
    <scope>NUCLEOTIDE SEQUENCE</scope>
    <source>
        <strain evidence="4">CBS 955.72</strain>
    </source>
</reference>
<dbReference type="InterPro" id="IPR013154">
    <property type="entry name" value="ADH-like_N"/>
</dbReference>
<dbReference type="InterPro" id="IPR036291">
    <property type="entry name" value="NAD(P)-bd_dom_sf"/>
</dbReference>
<dbReference type="InterPro" id="IPR013149">
    <property type="entry name" value="ADH-like_C"/>
</dbReference>
<dbReference type="InterPro" id="IPR011032">
    <property type="entry name" value="GroES-like_sf"/>
</dbReference>
<feature type="domain" description="Enoyl reductase (ER)" evidence="3">
    <location>
        <begin position="8"/>
        <end position="334"/>
    </location>
</feature>
<name>A0AAJ0HTA6_9PEZI</name>
<organism evidence="4 5">
    <name type="scientific">Lasiosphaeria hispida</name>
    <dbReference type="NCBI Taxonomy" id="260671"/>
    <lineage>
        <taxon>Eukaryota</taxon>
        <taxon>Fungi</taxon>
        <taxon>Dikarya</taxon>
        <taxon>Ascomycota</taxon>
        <taxon>Pezizomycotina</taxon>
        <taxon>Sordariomycetes</taxon>
        <taxon>Sordariomycetidae</taxon>
        <taxon>Sordariales</taxon>
        <taxon>Lasiosphaeriaceae</taxon>
        <taxon>Lasiosphaeria</taxon>
    </lineage>
</organism>
<dbReference type="Pfam" id="PF00107">
    <property type="entry name" value="ADH_zinc_N"/>
    <property type="match status" value="1"/>
</dbReference>